<evidence type="ECO:0000313" key="10">
    <source>
        <dbReference type="Proteomes" id="UP000468687"/>
    </source>
</evidence>
<dbReference type="GO" id="GO:0005886">
    <property type="term" value="C:plasma membrane"/>
    <property type="evidence" value="ECO:0007669"/>
    <property type="project" value="UniProtKB-SubCell"/>
</dbReference>
<feature type="transmembrane region" description="Helical" evidence="7">
    <location>
        <begin position="46"/>
        <end position="68"/>
    </location>
</feature>
<evidence type="ECO:0000256" key="3">
    <source>
        <dbReference type="ARBA" id="ARBA00022475"/>
    </source>
</evidence>
<evidence type="ECO:0000256" key="7">
    <source>
        <dbReference type="RuleBase" id="RU367016"/>
    </source>
</evidence>
<organism evidence="9 10">
    <name type="scientific">Nocardioides zeae</name>
    <dbReference type="NCBI Taxonomy" id="1457234"/>
    <lineage>
        <taxon>Bacteria</taxon>
        <taxon>Bacillati</taxon>
        <taxon>Actinomycetota</taxon>
        <taxon>Actinomycetes</taxon>
        <taxon>Propionibacteriales</taxon>
        <taxon>Nocardioidaceae</taxon>
        <taxon>Nocardioides</taxon>
    </lineage>
</organism>
<dbReference type="RefSeq" id="WP_163770016.1">
    <property type="nucleotide sequence ID" value="NZ_JAAGXA010000001.1"/>
</dbReference>
<keyword evidence="4 7" id="KW-0812">Transmembrane</keyword>
<keyword evidence="3 7" id="KW-1003">Cell membrane</keyword>
<feature type="transmembrane region" description="Helical" evidence="7">
    <location>
        <begin position="164"/>
        <end position="183"/>
    </location>
</feature>
<dbReference type="Pfam" id="PF09335">
    <property type="entry name" value="VTT_dom"/>
    <property type="match status" value="1"/>
</dbReference>
<feature type="domain" description="VTT" evidence="8">
    <location>
        <begin position="28"/>
        <end position="152"/>
    </location>
</feature>
<comment type="caution">
    <text evidence="9">The sequence shown here is derived from an EMBL/GenBank/DDBJ whole genome shotgun (WGS) entry which is preliminary data.</text>
</comment>
<dbReference type="AlphaFoldDB" id="A0A6P0HEG6"/>
<accession>A0A6P0HEG6</accession>
<evidence type="ECO:0000256" key="4">
    <source>
        <dbReference type="ARBA" id="ARBA00022692"/>
    </source>
</evidence>
<protein>
    <recommendedName>
        <fullName evidence="8">VTT domain-containing protein</fullName>
    </recommendedName>
</protein>
<name>A0A6P0HEG6_9ACTN</name>
<reference evidence="9 10" key="1">
    <citation type="journal article" date="2014" name="Int. J. Syst. Evol. Microbiol.">
        <title>Nocardioides zeae sp. nov., isolated from the stem of Zea mays.</title>
        <authorList>
            <person name="Glaeser S.P."/>
            <person name="McInroy J.A."/>
            <person name="Busse H.J."/>
            <person name="Kampfer P."/>
        </authorList>
    </citation>
    <scope>NUCLEOTIDE SEQUENCE [LARGE SCALE GENOMIC DNA]</scope>
    <source>
        <strain evidence="9 10">JCM 30728</strain>
    </source>
</reference>
<evidence type="ECO:0000313" key="9">
    <source>
        <dbReference type="EMBL" id="NEN76680.1"/>
    </source>
</evidence>
<comment type="similarity">
    <text evidence="2 7">Belongs to the DedA family.</text>
</comment>
<sequence length="197" mass="20330">MTDLGIGGLLGLYALVSLGAVVPVVPTGALVSAAAVLAAVERPWEIVLVVAVGAAGAYTGDLVTYVVLRRAGTPLAQRVGWLHAEDPDGALRRLRARLERNEVRSLLLSRLVPGGRIPVLLVAALGGYPTARFASANVAAAALWSVAYAAVGVLGNWLVPDPTVALAVVVLVVLAVGVLPGLLRRYRRRATAARVPG</sequence>
<dbReference type="Proteomes" id="UP000468687">
    <property type="component" value="Unassembled WGS sequence"/>
</dbReference>
<keyword evidence="6 7" id="KW-0472">Membrane</keyword>
<feature type="transmembrane region" description="Helical" evidence="7">
    <location>
        <begin position="12"/>
        <end position="40"/>
    </location>
</feature>
<keyword evidence="5 7" id="KW-1133">Transmembrane helix</keyword>
<evidence type="ECO:0000256" key="1">
    <source>
        <dbReference type="ARBA" id="ARBA00004651"/>
    </source>
</evidence>
<dbReference type="InterPro" id="IPR032818">
    <property type="entry name" value="DedA-like"/>
</dbReference>
<dbReference type="PANTHER" id="PTHR30353:SF0">
    <property type="entry name" value="TRANSMEMBRANE PROTEIN"/>
    <property type="match status" value="1"/>
</dbReference>
<evidence type="ECO:0000259" key="8">
    <source>
        <dbReference type="Pfam" id="PF09335"/>
    </source>
</evidence>
<feature type="transmembrane region" description="Helical" evidence="7">
    <location>
        <begin position="138"/>
        <end position="158"/>
    </location>
</feature>
<evidence type="ECO:0000256" key="5">
    <source>
        <dbReference type="ARBA" id="ARBA00022989"/>
    </source>
</evidence>
<dbReference type="PANTHER" id="PTHR30353">
    <property type="entry name" value="INNER MEMBRANE PROTEIN DEDA-RELATED"/>
    <property type="match status" value="1"/>
</dbReference>
<proteinExistence type="inferred from homology"/>
<dbReference type="InterPro" id="IPR032816">
    <property type="entry name" value="VTT_dom"/>
</dbReference>
<comment type="subcellular location">
    <subcellularLocation>
        <location evidence="1 7">Cell membrane</location>
        <topology evidence="1 7">Multi-pass membrane protein</topology>
    </subcellularLocation>
</comment>
<keyword evidence="10" id="KW-1185">Reference proteome</keyword>
<gene>
    <name evidence="9" type="ORF">G3T38_00135</name>
</gene>
<dbReference type="EMBL" id="JAAGXA010000001">
    <property type="protein sequence ID" value="NEN76680.1"/>
    <property type="molecule type" value="Genomic_DNA"/>
</dbReference>
<evidence type="ECO:0000256" key="6">
    <source>
        <dbReference type="ARBA" id="ARBA00023136"/>
    </source>
</evidence>
<evidence type="ECO:0000256" key="2">
    <source>
        <dbReference type="ARBA" id="ARBA00010792"/>
    </source>
</evidence>